<dbReference type="Proteomes" id="UP001205185">
    <property type="component" value="Unassembled WGS sequence"/>
</dbReference>
<proteinExistence type="predicted"/>
<reference evidence="3 4" key="1">
    <citation type="submission" date="2022-06" db="EMBL/GenBank/DDBJ databases">
        <title>Genomic Encyclopedia of Archaeal and Bacterial Type Strains, Phase II (KMG-II): from individual species to whole genera.</title>
        <authorList>
            <person name="Goeker M."/>
        </authorList>
    </citation>
    <scope>NUCLEOTIDE SEQUENCE [LARGE SCALE GENOMIC DNA]</scope>
    <source>
        <strain evidence="3 4">DSM 44255</strain>
    </source>
</reference>
<name>A0ABT1IDK2_9PSEU</name>
<keyword evidence="4" id="KW-1185">Reference proteome</keyword>
<dbReference type="NCBIfam" id="TIGR03816">
    <property type="entry name" value="tadE_like_DECH"/>
    <property type="match status" value="1"/>
</dbReference>
<dbReference type="EMBL" id="JAMTCO010000007">
    <property type="protein sequence ID" value="MCP2270717.1"/>
    <property type="molecule type" value="Genomic_DNA"/>
</dbReference>
<keyword evidence="1" id="KW-0472">Membrane</keyword>
<dbReference type="InterPro" id="IPR021202">
    <property type="entry name" value="Rv3654c-like"/>
</dbReference>
<evidence type="ECO:0000313" key="3">
    <source>
        <dbReference type="EMBL" id="MCP2270717.1"/>
    </source>
</evidence>
<evidence type="ECO:0000259" key="2">
    <source>
        <dbReference type="Pfam" id="PF13400"/>
    </source>
</evidence>
<dbReference type="Pfam" id="PF13400">
    <property type="entry name" value="Tad"/>
    <property type="match status" value="1"/>
</dbReference>
<evidence type="ECO:0000313" key="4">
    <source>
        <dbReference type="Proteomes" id="UP001205185"/>
    </source>
</evidence>
<protein>
    <submittedName>
        <fullName evidence="3">Helicase/secretion neighborhood TadE-like protein</fullName>
    </submittedName>
</protein>
<feature type="transmembrane region" description="Helical" evidence="1">
    <location>
        <begin position="6"/>
        <end position="33"/>
    </location>
</feature>
<comment type="caution">
    <text evidence="3">The sequence shown here is derived from an EMBL/GenBank/DDBJ whole genome shotgun (WGS) entry which is preliminary data.</text>
</comment>
<organism evidence="3 4">
    <name type="scientific">Actinokineospora diospyrosa</name>
    <dbReference type="NCBI Taxonomy" id="103728"/>
    <lineage>
        <taxon>Bacteria</taxon>
        <taxon>Bacillati</taxon>
        <taxon>Actinomycetota</taxon>
        <taxon>Actinomycetes</taxon>
        <taxon>Pseudonocardiales</taxon>
        <taxon>Pseudonocardiaceae</taxon>
        <taxon>Actinokineospora</taxon>
    </lineage>
</organism>
<keyword evidence="1" id="KW-0812">Transmembrane</keyword>
<sequence length="118" mass="11922">MTDDGGFATVFAAWVITGLLSLVLMVMTVAGAVSARHRAESAADLGALAAAAHVLDGRACARARWVVERAGAELVGCAVSGWDATVEVAVRPAALIGPARATARAGPVVDGQAVDLER</sequence>
<feature type="domain" description="Putative Flp pilus-assembly TadG-like N-terminal" evidence="2">
    <location>
        <begin position="6"/>
        <end position="52"/>
    </location>
</feature>
<accession>A0ABT1IDK2</accession>
<gene>
    <name evidence="3" type="ORF">LV75_003218</name>
</gene>
<keyword evidence="1" id="KW-1133">Transmembrane helix</keyword>
<dbReference type="RefSeq" id="WP_253887659.1">
    <property type="nucleotide sequence ID" value="NZ_BAAAVB010000009.1"/>
</dbReference>
<dbReference type="InterPro" id="IPR028087">
    <property type="entry name" value="Tad_N"/>
</dbReference>
<evidence type="ECO:0000256" key="1">
    <source>
        <dbReference type="SAM" id="Phobius"/>
    </source>
</evidence>